<evidence type="ECO:0000313" key="2">
    <source>
        <dbReference type="Proteomes" id="UP000244855"/>
    </source>
</evidence>
<dbReference type="OrthoDB" id="4789692at2759"/>
<reference evidence="1 2" key="1">
    <citation type="journal article" date="2018" name="Sci. Rep.">
        <title>Comparative genomics provides insights into the lifestyle and reveals functional heterogeneity of dark septate endophytic fungi.</title>
        <authorList>
            <person name="Knapp D.G."/>
            <person name="Nemeth J.B."/>
            <person name="Barry K."/>
            <person name="Hainaut M."/>
            <person name="Henrissat B."/>
            <person name="Johnson J."/>
            <person name="Kuo A."/>
            <person name="Lim J.H.P."/>
            <person name="Lipzen A."/>
            <person name="Nolan M."/>
            <person name="Ohm R.A."/>
            <person name="Tamas L."/>
            <person name="Grigoriev I.V."/>
            <person name="Spatafora J.W."/>
            <person name="Nagy L.G."/>
            <person name="Kovacs G.M."/>
        </authorList>
    </citation>
    <scope>NUCLEOTIDE SEQUENCE [LARGE SCALE GENOMIC DNA]</scope>
    <source>
        <strain evidence="1 2">DSE2036</strain>
    </source>
</reference>
<name>A0A2V1CX37_9PLEO</name>
<proteinExistence type="predicted"/>
<keyword evidence="2" id="KW-1185">Reference proteome</keyword>
<sequence length="97" mass="11033">MWITVPDNPSFTAFNTLTIQFFSEDRAALQHDPWLEGVSSSDPGEAVVVARDGGFYLHQGLVTMWAVKSMSAFDVLMRTWDWLNVTVQEHERGRLFA</sequence>
<dbReference type="AlphaFoldDB" id="A0A2V1CX37"/>
<accession>A0A2V1CX37</accession>
<dbReference type="Proteomes" id="UP000244855">
    <property type="component" value="Unassembled WGS sequence"/>
</dbReference>
<evidence type="ECO:0000313" key="1">
    <source>
        <dbReference type="EMBL" id="PVH90044.1"/>
    </source>
</evidence>
<gene>
    <name evidence="1" type="ORF">DM02DRAFT_665625</name>
</gene>
<dbReference type="EMBL" id="KZ806812">
    <property type="protein sequence ID" value="PVH90044.1"/>
    <property type="molecule type" value="Genomic_DNA"/>
</dbReference>
<organism evidence="1 2">
    <name type="scientific">Periconia macrospinosa</name>
    <dbReference type="NCBI Taxonomy" id="97972"/>
    <lineage>
        <taxon>Eukaryota</taxon>
        <taxon>Fungi</taxon>
        <taxon>Dikarya</taxon>
        <taxon>Ascomycota</taxon>
        <taxon>Pezizomycotina</taxon>
        <taxon>Dothideomycetes</taxon>
        <taxon>Pleosporomycetidae</taxon>
        <taxon>Pleosporales</taxon>
        <taxon>Massarineae</taxon>
        <taxon>Periconiaceae</taxon>
        <taxon>Periconia</taxon>
    </lineage>
</organism>
<protein>
    <submittedName>
        <fullName evidence="1">Uncharacterized protein</fullName>
    </submittedName>
</protein>